<dbReference type="GO" id="GO:0009090">
    <property type="term" value="P:homoserine biosynthetic process"/>
    <property type="evidence" value="ECO:0007669"/>
    <property type="project" value="TreeGrafter"/>
</dbReference>
<dbReference type="Pfam" id="PF22468">
    <property type="entry name" value="ACT_9"/>
    <property type="match status" value="1"/>
</dbReference>
<dbReference type="InterPro" id="IPR001048">
    <property type="entry name" value="Asp/Glu/Uridylate_kinase"/>
</dbReference>
<keyword evidence="9" id="KW-0028">Amino-acid biosynthesis</keyword>
<evidence type="ECO:0000256" key="10">
    <source>
        <dbReference type="ARBA" id="ARBA00047872"/>
    </source>
</evidence>
<comment type="catalytic activity">
    <reaction evidence="10">
        <text>L-aspartate + ATP = 4-phospho-L-aspartate + ADP</text>
        <dbReference type="Rhea" id="RHEA:23776"/>
        <dbReference type="ChEBI" id="CHEBI:29991"/>
        <dbReference type="ChEBI" id="CHEBI:30616"/>
        <dbReference type="ChEBI" id="CHEBI:57535"/>
        <dbReference type="ChEBI" id="CHEBI:456216"/>
        <dbReference type="EC" id="2.7.2.4"/>
    </reaction>
</comment>
<keyword evidence="9" id="KW-0457">Lysine biosynthesis</keyword>
<keyword evidence="7" id="KW-0418">Kinase</keyword>
<dbReference type="GO" id="GO:0009089">
    <property type="term" value="P:lysine biosynthetic process via diaminopimelate"/>
    <property type="evidence" value="ECO:0007669"/>
    <property type="project" value="TreeGrafter"/>
</dbReference>
<dbReference type="SUPFAM" id="SSF55021">
    <property type="entry name" value="ACT-like"/>
    <property type="match status" value="2"/>
</dbReference>
<comment type="similarity">
    <text evidence="3">Belongs to the aspartokinase family.</text>
</comment>
<keyword evidence="5" id="KW-0808">Transferase</keyword>
<evidence type="ECO:0000256" key="9">
    <source>
        <dbReference type="ARBA" id="ARBA00023154"/>
    </source>
</evidence>
<dbReference type="EMBL" id="UINC01116740">
    <property type="protein sequence ID" value="SVC88693.1"/>
    <property type="molecule type" value="Genomic_DNA"/>
</dbReference>
<dbReference type="AlphaFoldDB" id="A0A382QT79"/>
<reference evidence="12" key="1">
    <citation type="submission" date="2018-05" db="EMBL/GenBank/DDBJ databases">
        <authorList>
            <person name="Lanie J.A."/>
            <person name="Ng W.-L."/>
            <person name="Kazmierczak K.M."/>
            <person name="Andrzejewski T.M."/>
            <person name="Davidsen T.M."/>
            <person name="Wayne K.J."/>
            <person name="Tettelin H."/>
            <person name="Glass J.I."/>
            <person name="Rusch D."/>
            <person name="Podicherti R."/>
            <person name="Tsui H.-C.T."/>
            <person name="Winkler M.E."/>
        </authorList>
    </citation>
    <scope>NUCLEOTIDE SEQUENCE</scope>
</reference>
<organism evidence="12">
    <name type="scientific">marine metagenome</name>
    <dbReference type="NCBI Taxonomy" id="408172"/>
    <lineage>
        <taxon>unclassified sequences</taxon>
        <taxon>metagenomes</taxon>
        <taxon>ecological metagenomes</taxon>
    </lineage>
</organism>
<evidence type="ECO:0000313" key="12">
    <source>
        <dbReference type="EMBL" id="SVC88693.1"/>
    </source>
</evidence>
<feature type="domain" description="ACT" evidence="11">
    <location>
        <begin position="127"/>
        <end position="210"/>
    </location>
</feature>
<evidence type="ECO:0000256" key="1">
    <source>
        <dbReference type="ARBA" id="ARBA00004986"/>
    </source>
</evidence>
<evidence type="ECO:0000256" key="6">
    <source>
        <dbReference type="ARBA" id="ARBA00022741"/>
    </source>
</evidence>
<protein>
    <recommendedName>
        <fullName evidence="4">aspartate kinase</fullName>
        <ecNumber evidence="4">2.7.2.4</ecNumber>
    </recommendedName>
</protein>
<dbReference type="SUPFAM" id="SSF53633">
    <property type="entry name" value="Carbamate kinase-like"/>
    <property type="match status" value="1"/>
</dbReference>
<sequence length="267" mass="28136">GLDDEGDLTTFGRGGSDLSAIAMAGALKAKTCQIFTDVEGVFTADPRIVPDARKIPAISYEEMLELASSGSKVMQTRAVEFAQKHNVSFEVRSTFTTKTGTTVKKKVKSLEDMLVSGVAIDNNQVRVSVTELPDRPGAAAAVFKVMADTGVVVDMIVQNVARHGKANLTFTVPSEDAFRAEKALKEHFAGGGGGKLGRSTKIAKVSVVGVGMRSHSGVASKFFEALADAGINMLMISTSEIKISVAVNPEKGEEATRMAHVAFGLGK</sequence>
<dbReference type="NCBIfam" id="TIGR00657">
    <property type="entry name" value="asp_kinases"/>
    <property type="match status" value="1"/>
</dbReference>
<dbReference type="InterPro" id="IPR002912">
    <property type="entry name" value="ACT_dom"/>
</dbReference>
<accession>A0A382QT79</accession>
<dbReference type="PANTHER" id="PTHR21499">
    <property type="entry name" value="ASPARTATE KINASE"/>
    <property type="match status" value="1"/>
</dbReference>
<name>A0A382QT79_9ZZZZ</name>
<dbReference type="GO" id="GO:0005524">
    <property type="term" value="F:ATP binding"/>
    <property type="evidence" value="ECO:0007669"/>
    <property type="project" value="UniProtKB-KW"/>
</dbReference>
<dbReference type="GO" id="GO:0004072">
    <property type="term" value="F:aspartate kinase activity"/>
    <property type="evidence" value="ECO:0007669"/>
    <property type="project" value="UniProtKB-EC"/>
</dbReference>
<dbReference type="PANTHER" id="PTHR21499:SF3">
    <property type="entry name" value="ASPARTOKINASE"/>
    <property type="match status" value="1"/>
</dbReference>
<dbReference type="Pfam" id="PF01842">
    <property type="entry name" value="ACT"/>
    <property type="match status" value="1"/>
</dbReference>
<dbReference type="InterPro" id="IPR045865">
    <property type="entry name" value="ACT-like_dom_sf"/>
</dbReference>
<feature type="non-terminal residue" evidence="12">
    <location>
        <position position="1"/>
    </location>
</feature>
<evidence type="ECO:0000259" key="11">
    <source>
        <dbReference type="PROSITE" id="PS51671"/>
    </source>
</evidence>
<dbReference type="GO" id="GO:0005829">
    <property type="term" value="C:cytosol"/>
    <property type="evidence" value="ECO:0007669"/>
    <property type="project" value="TreeGrafter"/>
</dbReference>
<dbReference type="CDD" id="cd04923">
    <property type="entry name" value="ACT_AK-LysC-DapG-like_2"/>
    <property type="match status" value="1"/>
</dbReference>
<dbReference type="InterPro" id="IPR001341">
    <property type="entry name" value="Asp_kinase"/>
</dbReference>
<proteinExistence type="inferred from homology"/>
<dbReference type="NCBIfam" id="NF005155">
    <property type="entry name" value="PRK06635.1-4"/>
    <property type="match status" value="1"/>
</dbReference>
<dbReference type="PROSITE" id="PS51671">
    <property type="entry name" value="ACT"/>
    <property type="match status" value="1"/>
</dbReference>
<keyword evidence="8" id="KW-0067">ATP-binding</keyword>
<dbReference type="FunFam" id="3.30.2130.10:FF:000001">
    <property type="entry name" value="Bifunctional aspartokinase/homoserine dehydrogenase"/>
    <property type="match status" value="1"/>
</dbReference>
<dbReference type="Gene3D" id="3.40.1160.10">
    <property type="entry name" value="Acetylglutamate kinase-like"/>
    <property type="match status" value="1"/>
</dbReference>
<dbReference type="Gene3D" id="3.30.2130.10">
    <property type="entry name" value="VC0802-like"/>
    <property type="match status" value="1"/>
</dbReference>
<evidence type="ECO:0000256" key="5">
    <source>
        <dbReference type="ARBA" id="ARBA00022679"/>
    </source>
</evidence>
<dbReference type="InterPro" id="IPR036393">
    <property type="entry name" value="AceGlu_kinase-like_sf"/>
</dbReference>
<comment type="pathway">
    <text evidence="1">Amino-acid biosynthesis; L-methionine biosynthesis via de novo pathway; L-homoserine from L-aspartate: step 1/3.</text>
</comment>
<dbReference type="Pfam" id="PF00696">
    <property type="entry name" value="AA_kinase"/>
    <property type="match status" value="1"/>
</dbReference>
<evidence type="ECO:0000256" key="2">
    <source>
        <dbReference type="ARBA" id="ARBA00005139"/>
    </source>
</evidence>
<gene>
    <name evidence="12" type="ORF">METZ01_LOCUS341547</name>
</gene>
<dbReference type="EC" id="2.7.2.4" evidence="4"/>
<dbReference type="InterPro" id="IPR054352">
    <property type="entry name" value="ACT_Aspartokinase"/>
</dbReference>
<dbReference type="CDD" id="cd04913">
    <property type="entry name" value="ACT_AKii-LysC-BS-like_1"/>
    <property type="match status" value="1"/>
</dbReference>
<comment type="pathway">
    <text evidence="2">Amino-acid biosynthesis; L-threonine biosynthesis; L-threonine from L-aspartate: step 1/5.</text>
</comment>
<evidence type="ECO:0000256" key="3">
    <source>
        <dbReference type="ARBA" id="ARBA00010122"/>
    </source>
</evidence>
<evidence type="ECO:0000256" key="7">
    <source>
        <dbReference type="ARBA" id="ARBA00022777"/>
    </source>
</evidence>
<keyword evidence="6" id="KW-0547">Nucleotide-binding</keyword>
<evidence type="ECO:0000256" key="8">
    <source>
        <dbReference type="ARBA" id="ARBA00022840"/>
    </source>
</evidence>
<evidence type="ECO:0000256" key="4">
    <source>
        <dbReference type="ARBA" id="ARBA00013059"/>
    </source>
</evidence>